<dbReference type="Gene3D" id="3.20.80.10">
    <property type="entry name" value="Regulatory factor, effector binding domain"/>
    <property type="match status" value="1"/>
</dbReference>
<comment type="caution">
    <text evidence="2">The sequence shown here is derived from an EMBL/GenBank/DDBJ whole genome shotgun (WGS) entry which is preliminary data.</text>
</comment>
<dbReference type="SUPFAM" id="SSF55136">
    <property type="entry name" value="Probable bacterial effector-binding domain"/>
    <property type="match status" value="1"/>
</dbReference>
<dbReference type="InterPro" id="IPR011256">
    <property type="entry name" value="Reg_factor_effector_dom_sf"/>
</dbReference>
<evidence type="ECO:0000313" key="2">
    <source>
        <dbReference type="EMBL" id="EYR64366.1"/>
    </source>
</evidence>
<dbReference type="OrthoDB" id="4772335at2"/>
<proteinExistence type="predicted"/>
<evidence type="ECO:0000313" key="3">
    <source>
        <dbReference type="Proteomes" id="UP000019753"/>
    </source>
</evidence>
<keyword evidence="3" id="KW-1185">Reference proteome</keyword>
<dbReference type="InterPro" id="IPR029442">
    <property type="entry name" value="GyrI-like"/>
</dbReference>
<gene>
    <name evidence="2" type="ORF">N866_11740</name>
</gene>
<dbReference type="PIRSF" id="PIRSF031644">
    <property type="entry name" value="UCP031644"/>
    <property type="match status" value="1"/>
</dbReference>
<accession>A0A021VTA1</accession>
<feature type="domain" description="GyrI-like small molecule binding" evidence="1">
    <location>
        <begin position="21"/>
        <end position="197"/>
    </location>
</feature>
<dbReference type="RefSeq" id="WP_034223511.1">
    <property type="nucleotide sequence ID" value="NZ_AXCW01000034.1"/>
</dbReference>
<evidence type="ECO:0000259" key="1">
    <source>
        <dbReference type="Pfam" id="PF06445"/>
    </source>
</evidence>
<dbReference type="Pfam" id="PF06445">
    <property type="entry name" value="GyrI-like"/>
    <property type="match status" value="1"/>
</dbReference>
<dbReference type="EMBL" id="AXCW01000034">
    <property type="protein sequence ID" value="EYR64366.1"/>
    <property type="molecule type" value="Genomic_DNA"/>
</dbReference>
<dbReference type="Proteomes" id="UP000019753">
    <property type="component" value="Unassembled WGS sequence"/>
</dbReference>
<reference evidence="2 3" key="1">
    <citation type="submission" date="2014-01" db="EMBL/GenBank/DDBJ databases">
        <title>Actinotalea ferrariae CF5-4.</title>
        <authorList>
            <person name="Chen F."/>
            <person name="Li Y."/>
            <person name="Wang G."/>
        </authorList>
    </citation>
    <scope>NUCLEOTIDE SEQUENCE [LARGE SCALE GENOMIC DNA]</scope>
    <source>
        <strain evidence="2 3">CF5-4</strain>
    </source>
</reference>
<name>A0A021VTA1_9CELL</name>
<sequence length="219" mass="24343">MTDKVDLKKTVGAFRARAGSFEVLDLPDLQYLMIDGHGDPNTSPAFAEAVEALYPVAYTVKFASKRDLGRDYVVPPLEGLWWADDMRSFTAARDKTRWDWTLMLMVPDWIDRALVVGAVGQADAKGRAARVDDIRLETLAEGRCVQTLHVGAFDEEAAVLARMHDEFIPDHGLRRVGKHHEIYLSDLRRVAPEKRRTILRQPVATSGDAGSAPSGRICA</sequence>
<organism evidence="2 3">
    <name type="scientific">Actinotalea ferrariae CF5-4</name>
    <dbReference type="NCBI Taxonomy" id="948458"/>
    <lineage>
        <taxon>Bacteria</taxon>
        <taxon>Bacillati</taxon>
        <taxon>Actinomycetota</taxon>
        <taxon>Actinomycetes</taxon>
        <taxon>Micrococcales</taxon>
        <taxon>Cellulomonadaceae</taxon>
        <taxon>Actinotalea</taxon>
    </lineage>
</organism>
<dbReference type="InterPro" id="IPR008319">
    <property type="entry name" value="GyrI-like_CCH_Lin2189-like"/>
</dbReference>
<dbReference type="AlphaFoldDB" id="A0A021VTA1"/>
<protein>
    <recommendedName>
        <fullName evidence="1">GyrI-like small molecule binding domain-containing protein</fullName>
    </recommendedName>
</protein>